<feature type="region of interest" description="Disordered" evidence="1">
    <location>
        <begin position="1169"/>
        <end position="1193"/>
    </location>
</feature>
<dbReference type="EMBL" id="KE123806">
    <property type="protein sequence ID" value="EWC88711.1"/>
    <property type="molecule type" value="Genomic_DNA"/>
</dbReference>
<sequence>MNRSGKKDDKNERFEKIYNMDDDNVKKENKMDKGCLHFPFPSSDSLIKNDDNKYIEDNNNIDKLYENMNDKIKDETYNSSDVCSEDEYFEEEELHNMNFENLLKKCIEEKKRLENIKRGLTFLKCYPMIKNEINELFLTSYNIKLNIEEKIKNIKLLHKHLIYINENEDIINYIKTSCSHDISLYTNKFFNDFFFIINDILSIYIIENTHIPNNGILKIFVDLYDIYLSFLSKKTTNYTSEFLINELIKKMVHFIILNFTKTFLKFVQSDEHILLYNAIINYYEYFITFIDERSDTMQNIIVNIIYIVYNMEQNKLRTQHGFDVKKEKKIINNNKRNDNYNNYNNYNNYHDEDKSVVVRETGEIFNDVNLYNLTFEQQKMDDDKNKNTQTYKYGNKDMDNKENSKVYKYYLYDGNDDDNNMKPECDSNLTTLQKNYKNNKYGCSQDIRDNYVDFFYINLFVESIHVICNYIEDSEIIMNIINESSNMNEKNILYQNVDENIINDKNINYKKTTKKNFIHNIMESLKVSLQTLCNSSFFISKKKIFNNVLKECSFINKCIVDEYLISIINYVSFDLNVFVNINLKVNHFDRTNFISENKLFLFFSEIQNDIKNIIEKKCNELNNKDIFHSYFFSFVLYFSFIYKHDTEFLLLYINMYNILYEIIYNIKEEIKTKKKSKQPNSGDHNNDNNNYDNMNYLSIQMKEDFYKSNEVCEYVKNIITIFLKSLNIFNNIINDYESFGAYLFEKTYATYKSKNVFNIISKCMIEKNDHIFNYPHKIDKNICQIHQYFFKHTFPKKNLNEQENKNMNEEENKCMNEQENKSMNEQENKSMNEQENKSMNEQENKSMNDQGEQRNDYVKNDDEIIDGEDNNQTYSQHSTDNHTNKNKGHKNDNISSNKNITDIFSDLSLNIEDIDTHECGKQLLKSSLCKLNEIKNTILKNIIHFTLIPIYDYINKYINSFITYYKNNQVKDIKENIKNNNIDIHERGNHKEPNEYICFIVDTIFIYMEILYEHKCEDLLEQLLLLFEENYVLSIHNLKDINTHILLQIQTDLQYLINIYKKFENKNYKHFLILYISISFSLTNTDVTNLQISFEKYINDYIRIEYNSTLLNFNINNDDILKATSYNKINKRKQNKLFFDRNGINVPEDVAMFGKTNVYYIRESHVKSEHINTNKPSTPTSSHNNTKEKERTEEDSIFTYINKDRDYVTQVGNSPSINIYERTYKADSKYLYKQFENVNEVNLQLLKNVKSIDEKEKLINKKVMEKVKEDIKRFQECDEIMDIKGRIIKPNTDLKHKVKEDSSKKNTNTHDDMDEEEKNEVIKKLYMIEKKTEKYLEENIYFVIQSWLPDIRIDDTLILIDNIEKSYNEFDMSKYYDQFNEAKKKDFYYDLSNFEIENIPQNINDDTEIECEHINSYNNTYNKLNNYNLKKYSYTYTTNENADTKFNKNEPMPPIVLINTKKNLMVQQWESKNFKNRHKRNKSHEFTRIQRAFRPFSYVDLSNITCIYKNNFLQLKMKLSHRKYKNDIYPFFIPINNAKEDLIDFNGYKRSGDYAWSFFWHHFNYDKDTDYNFLNRNIKLNITETKFEDVNKKKAKKIMKKILEQTKGKKR</sequence>
<evidence type="ECO:0000313" key="2">
    <source>
        <dbReference type="EMBL" id="EWC88711.1"/>
    </source>
</evidence>
<organism evidence="2 3">
    <name type="scientific">Plasmodium falciparum (isolate NF54)</name>
    <dbReference type="NCBI Taxonomy" id="5843"/>
    <lineage>
        <taxon>Eukaryota</taxon>
        <taxon>Sar</taxon>
        <taxon>Alveolata</taxon>
        <taxon>Apicomplexa</taxon>
        <taxon>Aconoidasida</taxon>
        <taxon>Haemosporida</taxon>
        <taxon>Plasmodiidae</taxon>
        <taxon>Plasmodium</taxon>
        <taxon>Plasmodium (Laverania)</taxon>
    </lineage>
</organism>
<keyword evidence="3" id="KW-1185">Reference proteome</keyword>
<feature type="region of interest" description="Disordered" evidence="1">
    <location>
        <begin position="1295"/>
        <end position="1316"/>
    </location>
</feature>
<gene>
    <name evidence="2" type="ORF">PFNF54_02555</name>
</gene>
<protein>
    <submittedName>
        <fullName evidence="2">Uncharacterized protein</fullName>
    </submittedName>
</protein>
<feature type="region of interest" description="Disordered" evidence="1">
    <location>
        <begin position="816"/>
        <end position="897"/>
    </location>
</feature>
<evidence type="ECO:0000313" key="3">
    <source>
        <dbReference type="Proteomes" id="UP000030673"/>
    </source>
</evidence>
<feature type="compositionally biased region" description="Basic and acidic residues" evidence="1">
    <location>
        <begin position="816"/>
        <end position="862"/>
    </location>
</feature>
<name>W7JVJ8_PLAFO</name>
<accession>W7JVJ8</accession>
<proteinExistence type="predicted"/>
<evidence type="ECO:0000256" key="1">
    <source>
        <dbReference type="SAM" id="MobiDB-lite"/>
    </source>
</evidence>
<reference evidence="2 3" key="1">
    <citation type="submission" date="2013-02" db="EMBL/GenBank/DDBJ databases">
        <title>The Genome Sequence of Plasmodium falciparum NF54.</title>
        <authorList>
            <consortium name="The Broad Institute Genome Sequencing Platform"/>
            <consortium name="The Broad Institute Genome Sequencing Center for Infectious Disease"/>
            <person name="Neafsey D."/>
            <person name="Cheeseman I."/>
            <person name="Volkman S."/>
            <person name="Adams J."/>
            <person name="Walker B."/>
            <person name="Young S.K."/>
            <person name="Zeng Q."/>
            <person name="Gargeya S."/>
            <person name="Fitzgerald M."/>
            <person name="Haas B."/>
            <person name="Abouelleil A."/>
            <person name="Alvarado L."/>
            <person name="Arachchi H.M."/>
            <person name="Berlin A.M."/>
            <person name="Chapman S.B."/>
            <person name="Dewar J."/>
            <person name="Goldberg J."/>
            <person name="Griggs A."/>
            <person name="Gujja S."/>
            <person name="Hansen M."/>
            <person name="Howarth C."/>
            <person name="Imamovic A."/>
            <person name="Larimer J."/>
            <person name="McCowan C."/>
            <person name="Murphy C."/>
            <person name="Neiman D."/>
            <person name="Pearson M."/>
            <person name="Priest M."/>
            <person name="Roberts A."/>
            <person name="Saif S."/>
            <person name="Shea T."/>
            <person name="Sisk P."/>
            <person name="Sykes S."/>
            <person name="Wortman J."/>
            <person name="Nusbaum C."/>
            <person name="Birren B."/>
        </authorList>
    </citation>
    <scope>NUCLEOTIDE SEQUENCE [LARGE SCALE GENOMIC DNA]</scope>
    <source>
        <strain evidence="2 3">NF54</strain>
    </source>
</reference>
<feature type="compositionally biased region" description="Polar residues" evidence="1">
    <location>
        <begin position="1173"/>
        <end position="1184"/>
    </location>
</feature>
<feature type="compositionally biased region" description="Basic and acidic residues" evidence="1">
    <location>
        <begin position="1295"/>
        <end position="1311"/>
    </location>
</feature>
<dbReference type="Proteomes" id="UP000030673">
    <property type="component" value="Unassembled WGS sequence"/>
</dbReference>